<feature type="transmembrane region" description="Helical" evidence="1">
    <location>
        <begin position="963"/>
        <end position="979"/>
    </location>
</feature>
<dbReference type="InterPro" id="IPR003961">
    <property type="entry name" value="FN3_dom"/>
</dbReference>
<feature type="signal peptide" evidence="2">
    <location>
        <begin position="1"/>
        <end position="29"/>
    </location>
</feature>
<dbReference type="Gene3D" id="2.60.40.1120">
    <property type="entry name" value="Carboxypeptidase-like, regulatory domain"/>
    <property type="match status" value="1"/>
</dbReference>
<dbReference type="SUPFAM" id="SSF49265">
    <property type="entry name" value="Fibronectin type III"/>
    <property type="match status" value="1"/>
</dbReference>
<dbReference type="Gene3D" id="2.60.40.10">
    <property type="entry name" value="Immunoglobulins"/>
    <property type="match status" value="1"/>
</dbReference>
<protein>
    <recommendedName>
        <fullName evidence="3">Fibronectin type-III domain-containing protein</fullName>
    </recommendedName>
</protein>
<keyword evidence="1" id="KW-0472">Membrane</keyword>
<feature type="domain" description="Fibronectin type-III" evidence="3">
    <location>
        <begin position="188"/>
        <end position="278"/>
    </location>
</feature>
<dbReference type="PROSITE" id="PS50853">
    <property type="entry name" value="FN3"/>
    <property type="match status" value="1"/>
</dbReference>
<organism evidence="4 5">
    <name type="scientific">Candidatus Magasanikbacteria bacterium RIFOXYD2_FULL_41_14</name>
    <dbReference type="NCBI Taxonomy" id="1798709"/>
    <lineage>
        <taxon>Bacteria</taxon>
        <taxon>Candidatus Magasanikiibacteriota</taxon>
    </lineage>
</organism>
<dbReference type="STRING" id="1798709.A2538_01475"/>
<keyword evidence="2" id="KW-0732">Signal</keyword>
<dbReference type="InterPro" id="IPR013783">
    <property type="entry name" value="Ig-like_fold"/>
</dbReference>
<dbReference type="SUPFAM" id="SSF49464">
    <property type="entry name" value="Carboxypeptidase regulatory domain-like"/>
    <property type="match status" value="2"/>
</dbReference>
<dbReference type="CDD" id="cd00063">
    <property type="entry name" value="FN3"/>
    <property type="match status" value="2"/>
</dbReference>
<reference evidence="4 5" key="1">
    <citation type="journal article" date="2016" name="Nat. Commun.">
        <title>Thousands of microbial genomes shed light on interconnected biogeochemical processes in an aquifer system.</title>
        <authorList>
            <person name="Anantharaman K."/>
            <person name="Brown C.T."/>
            <person name="Hug L.A."/>
            <person name="Sharon I."/>
            <person name="Castelle C.J."/>
            <person name="Probst A.J."/>
            <person name="Thomas B.C."/>
            <person name="Singh A."/>
            <person name="Wilkins M.J."/>
            <person name="Karaoz U."/>
            <person name="Brodie E.L."/>
            <person name="Williams K.H."/>
            <person name="Hubbard S.S."/>
            <person name="Banfield J.F."/>
        </authorList>
    </citation>
    <scope>NUCLEOTIDE SEQUENCE [LARGE SCALE GENOMIC DNA]</scope>
</reference>
<dbReference type="SUPFAM" id="SSF49478">
    <property type="entry name" value="Cna protein B-type domain"/>
    <property type="match status" value="1"/>
</dbReference>
<dbReference type="EMBL" id="MFRE01000011">
    <property type="protein sequence ID" value="OGH94185.1"/>
    <property type="molecule type" value="Genomic_DNA"/>
</dbReference>
<proteinExistence type="predicted"/>
<evidence type="ECO:0000259" key="3">
    <source>
        <dbReference type="PROSITE" id="PS50853"/>
    </source>
</evidence>
<dbReference type="SMART" id="SM00060">
    <property type="entry name" value="FN3"/>
    <property type="match status" value="2"/>
</dbReference>
<comment type="caution">
    <text evidence="4">The sequence shown here is derived from an EMBL/GenBank/DDBJ whole genome shotgun (WGS) entry which is preliminary data.</text>
</comment>
<name>A0A1F6PDE2_9BACT</name>
<accession>A0A1F6PDE2</accession>
<evidence type="ECO:0000313" key="4">
    <source>
        <dbReference type="EMBL" id="OGH94185.1"/>
    </source>
</evidence>
<dbReference type="Proteomes" id="UP000178254">
    <property type="component" value="Unassembled WGS sequence"/>
</dbReference>
<dbReference type="InterPro" id="IPR036116">
    <property type="entry name" value="FN3_sf"/>
</dbReference>
<dbReference type="AlphaFoldDB" id="A0A1F6PDE2"/>
<dbReference type="InterPro" id="IPR008969">
    <property type="entry name" value="CarboxyPept-like_regulatory"/>
</dbReference>
<keyword evidence="1" id="KW-0812">Transmembrane</keyword>
<evidence type="ECO:0000256" key="2">
    <source>
        <dbReference type="SAM" id="SignalP"/>
    </source>
</evidence>
<evidence type="ECO:0000313" key="5">
    <source>
        <dbReference type="Proteomes" id="UP000178254"/>
    </source>
</evidence>
<feature type="chain" id="PRO_5009526015" description="Fibronectin type-III domain-containing protein" evidence="2">
    <location>
        <begin position="30"/>
        <end position="1079"/>
    </location>
</feature>
<evidence type="ECO:0000256" key="1">
    <source>
        <dbReference type="SAM" id="Phobius"/>
    </source>
</evidence>
<sequence>MRLNKKIFFLFFSATLMLGSFCFWTSVRADTQSSGLTVGVTIGSGGTCGDGTVDLGESCDAGSNNGLCSSTCSSSCTIKAVTDCGGSPTDNSPTIDNIVVDPITASGATVNWTVTDDHSVTGVSFAYGRDTNYSSSSAHSGTYSVNLSGLLANTVYYYKIIASDDGGHTVERTGSFTTLIGVVSDTTPPNILHFQITSGTTAVTVSFDTSELTTAYISYGLSASYTSSTALDGVLASSHSLTVPGLWPNTTYHFQIVVEDASFNNTMTADGIFTTLFPDSPADVGDFHSIASNEAIILRWNTGNIDYFAGIKLLRKNNTTTPANGPNDSSAAVLLNNSSAQEFIDYDVLPNIPYSYTFYVFDIFNQHSSGVSLTDGISTEGPEICGNTVDDDHNGLTDCADPVCSGDDSCLSPAENCFNGIDDDGDHAVDCLDSDCAGVCSPTATENCSNSVDDDSDGAIDCADSDCAGFEACNGSFGEVCNNLFDDDSDGAIDCADSDCVGFDQCITHIGPACSDGTDNDGDGLIDFGSDPGCESISDSDESNSTIPDFARLKTTDLIFFAGNRHIALTPSGNKISALAGTGFTIVVPQNKLAASFDKISLIVDGSTYQFSLNLSDDNYYADFVLPSVGLHGAYLSVDYGGGQADSLLININSLPLGLLSGDGVAIGGAKVLLLDAQGVVFDLSTYGQDNPLITTVSGLYGWAAPSGQYQIKITKEGYFDRTVNIYSISDNAVNVNINLIKIPTDLAGQIKAVGQLAMQTINDLASNPQVEQTATQVVAPTAVGVSLVGTVMVIPWFNLVALLRFVFLQPLLLVGRGKRKQWGIVYNSLSKLPIDLALVRLVDVSSGKIVRSRVTDQNGRYAFIVAPGKYRLEVVKMNLIFPSKLLSDVKTDGRRPDIYHGEEITVSDNRVLVTANIPLDPMGESKAPKRILRERFLRRGQSAVSSLGLLVTLATLYISPVWYMWALLGVHICLIFLFRRLAKPKTSKGWGIVYDEKTHQPVGRTIARLFDTRFNRLVATEITDKKGRYNFLAGDNKYYVVYEHNNYKPKKTDVIDLTGKTDDAIAQDASLEKKNLST</sequence>
<gene>
    <name evidence="4" type="ORF">A2538_01475</name>
</gene>
<keyword evidence="1" id="KW-1133">Transmembrane helix</keyword>